<dbReference type="AlphaFoldDB" id="I7MDU7"/>
<keyword evidence="3" id="KW-1185">Reference proteome</keyword>
<protein>
    <submittedName>
        <fullName evidence="2">Uncharacterized protein</fullName>
    </submittedName>
</protein>
<feature type="coiled-coil region" evidence="1">
    <location>
        <begin position="377"/>
        <end position="421"/>
    </location>
</feature>
<proteinExistence type="predicted"/>
<evidence type="ECO:0000313" key="3">
    <source>
        <dbReference type="Proteomes" id="UP000009168"/>
    </source>
</evidence>
<sequence length="743" mass="87623">MQQQGNYSSNQSPYAQNPNLIINDYFQYLNDRNAVTLQNNQRILNQQAYKLKQQQIVQNQIQKEIEESLGTQKQYEKNLDNLIERKNVNSVFGGEKEFKLNQISQLIQSYDQHNKKGFQSNFDPLSNFEGEMNMYLNQQKKNQQNPQIQQQRQNINPNIQNYYGDNTLKNQNMDRMRSSGLNTLAQAAQNNIYNTKKIRENEDSNPNSGLQSYQEKYSKYLHYQERNYISKIASKNQMKEIDFLDKYNQELYDKSSKLKNQIFQGEDLQEYEERLMLERKIKQLESSNSVLKQSKDIAHLFLSEPLLKNKSTVNNILNQKNNQKIPFILPFNPALSSQVFGELTDQFKEIRRQNILLKKELGYQVGLDYMLEKFADNKDLVEERNKLLFQLDQVEQKNRELEEEKLRLEEENKRKQTKKITKAVSSKKSTVVQGQKFNMKKIKKILRLQFLVLSLSIYYVRTYLPNFIKNKRKKQMTDLMQLMGTCSNKIIEWMKSASKTGLERLKNQKQELALKKSGKLIEGKDKDKRLTEILLIVKNIFDGLFDNFSQEALGKETFSLLKEMTSNGCHLPNNYLQRFEMNRLSFSYYGSIKNINQSSQNMLILCLVLIRLLIYKIVLPYYNVDTSKPKNQQYIDNCTWIGSIMHWLIIDYLKQTCPTIPQNLAHIQVENKPQIRKEPLVAPDRKIFPEELKLFKKGDLEDFFILGILAQEDLLMIFEKEVDWCQNIKAIIETIGFKFIQSL</sequence>
<dbReference type="EMBL" id="GG662793">
    <property type="protein sequence ID" value="EAR90982.2"/>
    <property type="molecule type" value="Genomic_DNA"/>
</dbReference>
<keyword evidence="1" id="KW-0175">Coiled coil</keyword>
<evidence type="ECO:0000313" key="2">
    <source>
        <dbReference type="EMBL" id="EAR90982.2"/>
    </source>
</evidence>
<dbReference type="InParanoid" id="I7MDU7"/>
<reference evidence="3" key="1">
    <citation type="journal article" date="2006" name="PLoS Biol.">
        <title>Macronuclear genome sequence of the ciliate Tetrahymena thermophila, a model eukaryote.</title>
        <authorList>
            <person name="Eisen J.A."/>
            <person name="Coyne R.S."/>
            <person name="Wu M."/>
            <person name="Wu D."/>
            <person name="Thiagarajan M."/>
            <person name="Wortman J.R."/>
            <person name="Badger J.H."/>
            <person name="Ren Q."/>
            <person name="Amedeo P."/>
            <person name="Jones K.M."/>
            <person name="Tallon L.J."/>
            <person name="Delcher A.L."/>
            <person name="Salzberg S.L."/>
            <person name="Silva J.C."/>
            <person name="Haas B.J."/>
            <person name="Majoros W.H."/>
            <person name="Farzad M."/>
            <person name="Carlton J.M."/>
            <person name="Smith R.K. Jr."/>
            <person name="Garg J."/>
            <person name="Pearlman R.E."/>
            <person name="Karrer K.M."/>
            <person name="Sun L."/>
            <person name="Manning G."/>
            <person name="Elde N.C."/>
            <person name="Turkewitz A.P."/>
            <person name="Asai D.J."/>
            <person name="Wilkes D.E."/>
            <person name="Wang Y."/>
            <person name="Cai H."/>
            <person name="Collins K."/>
            <person name="Stewart B.A."/>
            <person name="Lee S.R."/>
            <person name="Wilamowska K."/>
            <person name="Weinberg Z."/>
            <person name="Ruzzo W.L."/>
            <person name="Wloga D."/>
            <person name="Gaertig J."/>
            <person name="Frankel J."/>
            <person name="Tsao C.-C."/>
            <person name="Gorovsky M.A."/>
            <person name="Keeling P.J."/>
            <person name="Waller R.F."/>
            <person name="Patron N.J."/>
            <person name="Cherry J.M."/>
            <person name="Stover N.A."/>
            <person name="Krieger C.J."/>
            <person name="del Toro C."/>
            <person name="Ryder H.F."/>
            <person name="Williamson S.C."/>
            <person name="Barbeau R.A."/>
            <person name="Hamilton E.P."/>
            <person name="Orias E."/>
        </authorList>
    </citation>
    <scope>NUCLEOTIDE SEQUENCE [LARGE SCALE GENOMIC DNA]</scope>
    <source>
        <strain evidence="3">SB210</strain>
    </source>
</reference>
<dbReference type="OrthoDB" id="308058at2759"/>
<dbReference type="GeneID" id="7839539"/>
<gene>
    <name evidence="2" type="ORF">TTHERM_00145880</name>
</gene>
<dbReference type="KEGG" id="tet:TTHERM_00145880"/>
<dbReference type="RefSeq" id="XP_001011227.2">
    <property type="nucleotide sequence ID" value="XM_001011227.2"/>
</dbReference>
<accession>I7MDU7</accession>
<organism evidence="2 3">
    <name type="scientific">Tetrahymena thermophila (strain SB210)</name>
    <dbReference type="NCBI Taxonomy" id="312017"/>
    <lineage>
        <taxon>Eukaryota</taxon>
        <taxon>Sar</taxon>
        <taxon>Alveolata</taxon>
        <taxon>Ciliophora</taxon>
        <taxon>Intramacronucleata</taxon>
        <taxon>Oligohymenophorea</taxon>
        <taxon>Hymenostomatida</taxon>
        <taxon>Tetrahymenina</taxon>
        <taxon>Tetrahymenidae</taxon>
        <taxon>Tetrahymena</taxon>
    </lineage>
</organism>
<name>I7MDU7_TETTS</name>
<dbReference type="Proteomes" id="UP000009168">
    <property type="component" value="Unassembled WGS sequence"/>
</dbReference>
<evidence type="ECO:0000256" key="1">
    <source>
        <dbReference type="SAM" id="Coils"/>
    </source>
</evidence>